<dbReference type="Proteomes" id="UP001172702">
    <property type="component" value="Unassembled WGS sequence"/>
</dbReference>
<evidence type="ECO:0000313" key="3">
    <source>
        <dbReference type="Proteomes" id="UP001172702"/>
    </source>
</evidence>
<evidence type="ECO:0000313" key="2">
    <source>
        <dbReference type="EMBL" id="MDN4505015.1"/>
    </source>
</evidence>
<dbReference type="InterPro" id="IPR047951">
    <property type="entry name" value="Transpos_ISL3"/>
</dbReference>
<comment type="caution">
    <text evidence="2">The sequence shown here is derived from an EMBL/GenBank/DDBJ whole genome shotgun (WGS) entry which is preliminary data.</text>
</comment>
<dbReference type="PANTHER" id="PTHR33498:SF1">
    <property type="entry name" value="TRANSPOSASE FOR INSERTION SEQUENCE ELEMENT IS1557"/>
    <property type="match status" value="1"/>
</dbReference>
<dbReference type="EMBL" id="JAUHTB010000002">
    <property type="protein sequence ID" value="MDN4505015.1"/>
    <property type="molecule type" value="Genomic_DNA"/>
</dbReference>
<feature type="domain" description="Transposase IS204/IS1001/IS1096/IS1165 DDE" evidence="1">
    <location>
        <begin position="109"/>
        <end position="159"/>
    </location>
</feature>
<sequence length="220" mass="23636">MTVLVDLPPLVASTDAARLLDTVQGRSAKPMTNWVEAGEQPFRVRIKVVTMDRFAGFHSAAAKAGPAARTVTDPFHFVNLAADELTVCRQRVQQTTAEHRGRSGVAYELPVLARLGRSLRSRRAENLGCFDAGASNGPVEAINGRLEILRGIALGVRNLGTISSGHPSTPADSGVRINELSNRKSRFGESAASKRSRLAHSAHPICFGRASESWCLPTGR</sequence>
<evidence type="ECO:0000259" key="1">
    <source>
        <dbReference type="Pfam" id="PF01610"/>
    </source>
</evidence>
<protein>
    <submittedName>
        <fullName evidence="2">Transposase</fullName>
    </submittedName>
</protein>
<name>A0ABT8GXS0_9ACTN</name>
<feature type="domain" description="Transposase IS204/IS1001/IS1096/IS1165 DDE" evidence="1">
    <location>
        <begin position="14"/>
        <end position="99"/>
    </location>
</feature>
<dbReference type="InterPro" id="IPR002560">
    <property type="entry name" value="Transposase_DDE"/>
</dbReference>
<keyword evidence="3" id="KW-1185">Reference proteome</keyword>
<organism evidence="2 3">
    <name type="scientific">Dietzia maris</name>
    <dbReference type="NCBI Taxonomy" id="37915"/>
    <lineage>
        <taxon>Bacteria</taxon>
        <taxon>Bacillati</taxon>
        <taxon>Actinomycetota</taxon>
        <taxon>Actinomycetes</taxon>
        <taxon>Mycobacteriales</taxon>
        <taxon>Dietziaceae</taxon>
        <taxon>Dietzia</taxon>
    </lineage>
</organism>
<proteinExistence type="predicted"/>
<dbReference type="Pfam" id="PF01610">
    <property type="entry name" value="DDE_Tnp_ISL3"/>
    <property type="match status" value="2"/>
</dbReference>
<dbReference type="PANTHER" id="PTHR33498">
    <property type="entry name" value="TRANSPOSASE FOR INSERTION SEQUENCE ELEMENT IS1557"/>
    <property type="match status" value="1"/>
</dbReference>
<accession>A0ABT8GXS0</accession>
<reference evidence="2 3" key="1">
    <citation type="submission" date="2023-07" db="EMBL/GenBank/DDBJ databases">
        <title>Strategy for survival of the halotoleranting strain Dietzia MX2 from the Yakshinskoe mineral salts deposit.</title>
        <authorList>
            <person name="Kharitonova M.A."/>
            <person name="Kupriyanova-Ashina F.G."/>
            <person name="Shakirov T.R."/>
            <person name="Vafina M.S."/>
            <person name="Ilinskaya O.N."/>
        </authorList>
    </citation>
    <scope>NUCLEOTIDE SEQUENCE [LARGE SCALE GENOMIC DNA]</scope>
    <source>
        <strain evidence="2 3">MX2</strain>
    </source>
</reference>
<gene>
    <name evidence="2" type="ORF">QYF62_02925</name>
</gene>